<keyword evidence="2 9" id="KW-0813">Transport</keyword>
<feature type="transmembrane region" description="Helical" evidence="9">
    <location>
        <begin position="151"/>
        <end position="174"/>
    </location>
</feature>
<evidence type="ECO:0000256" key="9">
    <source>
        <dbReference type="RuleBase" id="RU369079"/>
    </source>
</evidence>
<proteinExistence type="inferred from homology"/>
<accession>A0A926NXA6</accession>
<dbReference type="InterPro" id="IPR055348">
    <property type="entry name" value="DctQ"/>
</dbReference>
<protein>
    <recommendedName>
        <fullName evidence="9">TRAP transporter small permease protein</fullName>
    </recommendedName>
</protein>
<keyword evidence="3" id="KW-1003">Cell membrane</keyword>
<dbReference type="GO" id="GO:0022857">
    <property type="term" value="F:transmembrane transporter activity"/>
    <property type="evidence" value="ECO:0007669"/>
    <property type="project" value="UniProtKB-UniRule"/>
</dbReference>
<feature type="transmembrane region" description="Helical" evidence="9">
    <location>
        <begin position="59"/>
        <end position="79"/>
    </location>
</feature>
<evidence type="ECO:0000256" key="1">
    <source>
        <dbReference type="ARBA" id="ARBA00004429"/>
    </source>
</evidence>
<dbReference type="PANTHER" id="PTHR35011">
    <property type="entry name" value="2,3-DIKETO-L-GULONATE TRAP TRANSPORTER SMALL PERMEASE PROTEIN YIAM"/>
    <property type="match status" value="1"/>
</dbReference>
<dbReference type="GO" id="GO:0005886">
    <property type="term" value="C:plasma membrane"/>
    <property type="evidence" value="ECO:0007669"/>
    <property type="project" value="UniProtKB-SubCell"/>
</dbReference>
<gene>
    <name evidence="11" type="ORF">HK439_01555</name>
</gene>
<evidence type="ECO:0000256" key="2">
    <source>
        <dbReference type="ARBA" id="ARBA00022448"/>
    </source>
</evidence>
<name>A0A926NXA6_9HYPH</name>
<comment type="subcellular location">
    <subcellularLocation>
        <location evidence="1 9">Cell inner membrane</location>
        <topology evidence="1 9">Multi-pass membrane protein</topology>
    </subcellularLocation>
</comment>
<comment type="subunit">
    <text evidence="9">The complex comprises the extracytoplasmic solute receptor protein and the two transmembrane proteins.</text>
</comment>
<comment type="similarity">
    <text evidence="8 9">Belongs to the TRAP transporter small permease family.</text>
</comment>
<dbReference type="AlphaFoldDB" id="A0A926NXA6"/>
<keyword evidence="7 9" id="KW-0472">Membrane</keyword>
<dbReference type="Proteomes" id="UP000598467">
    <property type="component" value="Unassembled WGS sequence"/>
</dbReference>
<feature type="transmembrane region" description="Helical" evidence="9">
    <location>
        <begin position="25"/>
        <end position="47"/>
    </location>
</feature>
<evidence type="ECO:0000256" key="3">
    <source>
        <dbReference type="ARBA" id="ARBA00022475"/>
    </source>
</evidence>
<evidence type="ECO:0000313" key="12">
    <source>
        <dbReference type="Proteomes" id="UP000598467"/>
    </source>
</evidence>
<evidence type="ECO:0000256" key="6">
    <source>
        <dbReference type="ARBA" id="ARBA00022989"/>
    </source>
</evidence>
<evidence type="ECO:0000256" key="8">
    <source>
        <dbReference type="ARBA" id="ARBA00038436"/>
    </source>
</evidence>
<sequence length="184" mass="19886">MAGRVPTEETAGQDKPGRLARLADGVMAAANVTATAWILVIMVLILADVLGRNLFLHPIAGVPEMVKFSIVGIVFLQISHTHRRGEMIRSDGILGLVSGRRPRLGAAMDLGAQLCGVAMSLALAWAVWPKATRAFRRDEMEGIAGHFQMPVWPFLVIVTFGSLLLALSFALEAARAAKRMHRGH</sequence>
<organism evidence="11 12">
    <name type="scientific">Roseibium aggregatum</name>
    <dbReference type="NCBI Taxonomy" id="187304"/>
    <lineage>
        <taxon>Bacteria</taxon>
        <taxon>Pseudomonadati</taxon>
        <taxon>Pseudomonadota</taxon>
        <taxon>Alphaproteobacteria</taxon>
        <taxon>Hyphomicrobiales</taxon>
        <taxon>Stappiaceae</taxon>
        <taxon>Roseibium</taxon>
    </lineage>
</organism>
<evidence type="ECO:0000256" key="4">
    <source>
        <dbReference type="ARBA" id="ARBA00022519"/>
    </source>
</evidence>
<dbReference type="RefSeq" id="WP_190289607.1">
    <property type="nucleotide sequence ID" value="NZ_JABFCZ010000002.1"/>
</dbReference>
<comment type="function">
    <text evidence="9">Part of the tripartite ATP-independent periplasmic (TRAP) transport system.</text>
</comment>
<dbReference type="InterPro" id="IPR007387">
    <property type="entry name" value="TRAP_DctQ"/>
</dbReference>
<evidence type="ECO:0000313" key="11">
    <source>
        <dbReference type="EMBL" id="MBD1544933.1"/>
    </source>
</evidence>
<reference evidence="11" key="1">
    <citation type="submission" date="2020-05" db="EMBL/GenBank/DDBJ databases">
        <title>Identification of trans-AT polyketide cluster in two marine bacteria, producers of a novel glutaramide-containing polyketide sesbanimide D and analogs.</title>
        <authorList>
            <person name="Kacar D."/>
            <person name="Rodriguez P."/>
            <person name="Canedo L."/>
            <person name="Gonzalez E."/>
            <person name="Galan B."/>
            <person name="De La Calle F."/>
            <person name="Garcia J.L."/>
        </authorList>
    </citation>
    <scope>NUCLEOTIDE SEQUENCE</scope>
    <source>
        <strain evidence="11">PHM038</strain>
    </source>
</reference>
<keyword evidence="6 9" id="KW-1133">Transmembrane helix</keyword>
<feature type="domain" description="Tripartite ATP-independent periplasmic transporters DctQ component" evidence="10">
    <location>
        <begin position="41"/>
        <end position="178"/>
    </location>
</feature>
<comment type="caution">
    <text evidence="11">The sequence shown here is derived from an EMBL/GenBank/DDBJ whole genome shotgun (WGS) entry which is preliminary data.</text>
</comment>
<feature type="transmembrane region" description="Helical" evidence="9">
    <location>
        <begin position="110"/>
        <end position="131"/>
    </location>
</feature>
<dbReference type="Pfam" id="PF04290">
    <property type="entry name" value="DctQ"/>
    <property type="match status" value="1"/>
</dbReference>
<dbReference type="PANTHER" id="PTHR35011:SF10">
    <property type="entry name" value="TRAP TRANSPORTER SMALL PERMEASE PROTEIN"/>
    <property type="match status" value="1"/>
</dbReference>
<evidence type="ECO:0000256" key="7">
    <source>
        <dbReference type="ARBA" id="ARBA00023136"/>
    </source>
</evidence>
<keyword evidence="5 9" id="KW-0812">Transmembrane</keyword>
<dbReference type="EMBL" id="JABFCZ010000002">
    <property type="protein sequence ID" value="MBD1544933.1"/>
    <property type="molecule type" value="Genomic_DNA"/>
</dbReference>
<keyword evidence="4 9" id="KW-0997">Cell inner membrane</keyword>
<evidence type="ECO:0000256" key="5">
    <source>
        <dbReference type="ARBA" id="ARBA00022692"/>
    </source>
</evidence>
<evidence type="ECO:0000259" key="10">
    <source>
        <dbReference type="Pfam" id="PF04290"/>
    </source>
</evidence>
<dbReference type="GO" id="GO:0015740">
    <property type="term" value="P:C4-dicarboxylate transport"/>
    <property type="evidence" value="ECO:0007669"/>
    <property type="project" value="TreeGrafter"/>
</dbReference>